<organism evidence="3 4">
    <name type="scientific">Forsythia ovata</name>
    <dbReference type="NCBI Taxonomy" id="205694"/>
    <lineage>
        <taxon>Eukaryota</taxon>
        <taxon>Viridiplantae</taxon>
        <taxon>Streptophyta</taxon>
        <taxon>Embryophyta</taxon>
        <taxon>Tracheophyta</taxon>
        <taxon>Spermatophyta</taxon>
        <taxon>Magnoliopsida</taxon>
        <taxon>eudicotyledons</taxon>
        <taxon>Gunneridae</taxon>
        <taxon>Pentapetalae</taxon>
        <taxon>asterids</taxon>
        <taxon>lamiids</taxon>
        <taxon>Lamiales</taxon>
        <taxon>Oleaceae</taxon>
        <taxon>Forsythieae</taxon>
        <taxon>Forsythia</taxon>
    </lineage>
</organism>
<dbReference type="AlphaFoldDB" id="A0ABD1UY46"/>
<keyword evidence="4" id="KW-1185">Reference proteome</keyword>
<evidence type="ECO:0000256" key="1">
    <source>
        <dbReference type="ARBA" id="ARBA00022598"/>
    </source>
</evidence>
<dbReference type="Gene3D" id="3.40.50.12780">
    <property type="entry name" value="N-terminal domain of ligase-like"/>
    <property type="match status" value="1"/>
</dbReference>
<keyword evidence="1" id="KW-0436">Ligase</keyword>
<dbReference type="GO" id="GO:0016874">
    <property type="term" value="F:ligase activity"/>
    <property type="evidence" value="ECO:0007669"/>
    <property type="project" value="UniProtKB-KW"/>
</dbReference>
<feature type="compositionally biased region" description="Polar residues" evidence="2">
    <location>
        <begin position="134"/>
        <end position="146"/>
    </location>
</feature>
<dbReference type="PANTHER" id="PTHR24096:SF251">
    <property type="entry name" value="4-COUMARATE--COA LIGASE-LIKE 9"/>
    <property type="match status" value="1"/>
</dbReference>
<dbReference type="Proteomes" id="UP001604277">
    <property type="component" value="Unassembled WGS sequence"/>
</dbReference>
<evidence type="ECO:0000313" key="4">
    <source>
        <dbReference type="Proteomes" id="UP001604277"/>
    </source>
</evidence>
<name>A0ABD1UY46_9LAMI</name>
<accession>A0ABD1UY46</accession>
<proteinExistence type="predicted"/>
<gene>
    <name evidence="3" type="ORF">Fot_22577</name>
</gene>
<evidence type="ECO:0000313" key="3">
    <source>
        <dbReference type="EMBL" id="KAL2529976.1"/>
    </source>
</evidence>
<feature type="region of interest" description="Disordered" evidence="2">
    <location>
        <begin position="134"/>
        <end position="156"/>
    </location>
</feature>
<dbReference type="SUPFAM" id="SSF56801">
    <property type="entry name" value="Acetyl-CoA synthetase-like"/>
    <property type="match status" value="1"/>
</dbReference>
<dbReference type="PANTHER" id="PTHR24096">
    <property type="entry name" value="LONG-CHAIN-FATTY-ACID--COA LIGASE"/>
    <property type="match status" value="1"/>
</dbReference>
<dbReference type="EMBL" id="JBFOLJ010000006">
    <property type="protein sequence ID" value="KAL2529976.1"/>
    <property type="molecule type" value="Genomic_DNA"/>
</dbReference>
<protein>
    <submittedName>
        <fullName evidence="3">4-coumarate--CoA ligase-like 9</fullName>
    </submittedName>
</protein>
<reference evidence="4" key="1">
    <citation type="submission" date="2024-07" db="EMBL/GenBank/DDBJ databases">
        <title>Two chromosome-level genome assemblies of Korean endemic species Abeliophyllum distichum and Forsythia ovata (Oleaceae).</title>
        <authorList>
            <person name="Jang H."/>
        </authorList>
    </citation>
    <scope>NUCLEOTIDE SEQUENCE [LARGE SCALE GENOMIC DNA]</scope>
</reference>
<sequence length="196" mass="21083">MAEYQSSNVDPRSGYCPQTKIFHSLRPSVPLPPPSQPLSVFSYTLSLIHSPTSIVSAALSTTSFLIDAATGRLLTYTTFLHQVHSLSSSLRSLYPSLSKNDVAFILSPPSLYVPVLYLSLLSLGITVSTANPLSSPSELTQHQSPPTNSPPKPKGQCVHSGIIEVNTQPGSLGKEPGFDSVAKVNNLDNSRYLEFV</sequence>
<comment type="caution">
    <text evidence="3">The sequence shown here is derived from an EMBL/GenBank/DDBJ whole genome shotgun (WGS) entry which is preliminary data.</text>
</comment>
<dbReference type="InterPro" id="IPR042099">
    <property type="entry name" value="ANL_N_sf"/>
</dbReference>
<evidence type="ECO:0000256" key="2">
    <source>
        <dbReference type="SAM" id="MobiDB-lite"/>
    </source>
</evidence>